<dbReference type="EMBL" id="CP036278">
    <property type="protein sequence ID" value="QDU56741.1"/>
    <property type="molecule type" value="Genomic_DNA"/>
</dbReference>
<evidence type="ECO:0000256" key="12">
    <source>
        <dbReference type="HAMAP-Rule" id="MF_01480"/>
    </source>
</evidence>
<dbReference type="Proteomes" id="UP000315750">
    <property type="component" value="Chromosome"/>
</dbReference>
<name>A0A518APU9_9BACT</name>
<keyword evidence="2 12" id="KW-0540">Nuclease</keyword>
<evidence type="ECO:0000256" key="11">
    <source>
        <dbReference type="ARBA" id="ARBA00046380"/>
    </source>
</evidence>
<dbReference type="InterPro" id="IPR036397">
    <property type="entry name" value="RNaseH_sf"/>
</dbReference>
<evidence type="ECO:0000256" key="3">
    <source>
        <dbReference type="ARBA" id="ARBA00022723"/>
    </source>
</evidence>
<evidence type="ECO:0000256" key="8">
    <source>
        <dbReference type="ARBA" id="ARBA00023118"/>
    </source>
</evidence>
<dbReference type="Gene3D" id="3.30.420.10">
    <property type="entry name" value="Ribonuclease H-like superfamily/Ribonuclease H"/>
    <property type="match status" value="2"/>
</dbReference>
<dbReference type="EC" id="3.1.-.-" evidence="12"/>
<protein>
    <recommendedName>
        <fullName evidence="12">CRISPR-associated endonuclease Cas9</fullName>
        <ecNumber evidence="12">3.1.-.-</ecNumber>
    </recommendedName>
</protein>
<dbReference type="GO" id="GO:0016787">
    <property type="term" value="F:hydrolase activity"/>
    <property type="evidence" value="ECO:0007669"/>
    <property type="project" value="UniProtKB-KW"/>
</dbReference>
<keyword evidence="3" id="KW-0479">Metal-binding</keyword>
<dbReference type="GO" id="GO:0003677">
    <property type="term" value="F:DNA binding"/>
    <property type="evidence" value="ECO:0007669"/>
    <property type="project" value="UniProtKB-UniRule"/>
</dbReference>
<keyword evidence="4 12" id="KW-0255">Endonuclease</keyword>
<evidence type="ECO:0000256" key="10">
    <source>
        <dbReference type="ARBA" id="ARBA00023211"/>
    </source>
</evidence>
<dbReference type="Pfam" id="PF13395">
    <property type="entry name" value="HNH_4"/>
    <property type="match status" value="1"/>
</dbReference>
<dbReference type="GO" id="GO:0046872">
    <property type="term" value="F:metal ion binding"/>
    <property type="evidence" value="ECO:0007669"/>
    <property type="project" value="UniProtKB-UniRule"/>
</dbReference>
<feature type="active site" description="Proton acceptor for HNH nuclease domain" evidence="12">
    <location>
        <position position="483"/>
    </location>
</feature>
<evidence type="ECO:0000256" key="9">
    <source>
        <dbReference type="ARBA" id="ARBA00023125"/>
    </source>
</evidence>
<dbReference type="InterPro" id="IPR041383">
    <property type="entry name" value="RuvC_III"/>
</dbReference>
<dbReference type="InterPro" id="IPR040619">
    <property type="entry name" value="Cas9_alpha-helical_lobe"/>
</dbReference>
<comment type="cofactor">
    <cofactor evidence="1">
        <name>Mg(2+)</name>
        <dbReference type="ChEBI" id="CHEBI:18420"/>
    </cofactor>
</comment>
<comment type="caution">
    <text evidence="12">Lacks conserved residue(s) required for the propagation of feature annotation.</text>
</comment>
<organism evidence="15 16">
    <name type="scientific">Aeoliella mucimassa</name>
    <dbReference type="NCBI Taxonomy" id="2527972"/>
    <lineage>
        <taxon>Bacteria</taxon>
        <taxon>Pseudomonadati</taxon>
        <taxon>Planctomycetota</taxon>
        <taxon>Planctomycetia</taxon>
        <taxon>Pirellulales</taxon>
        <taxon>Lacipirellulaceae</taxon>
        <taxon>Aeoliella</taxon>
    </lineage>
</organism>
<evidence type="ECO:0000256" key="5">
    <source>
        <dbReference type="ARBA" id="ARBA00022801"/>
    </source>
</evidence>
<keyword evidence="8 12" id="KW-0051">Antiviral defense</keyword>
<comment type="function">
    <text evidence="12">CRISPR (clustered regularly interspaced short palindromic repeat) is an adaptive immune system that provides protection against mobile genetic elements (viruses, transposable elements and conjugative plasmids). CRISPR clusters contain spacers, sequences complementary to antecedent mobile elements, and target invading nucleic acids. CRISPR clusters are transcribed and processed into CRISPR RNA (crRNA). In type II CRISPR systems correct processing of pre-crRNA requires a trans-encoded small RNA (tracrRNA), endogenous ribonuclease 3 (rnc) and this protein. The tracrRNA serves as a guide for ribonuclease 3-aided processing of pre-crRNA. Subsequently Cas9/crRNA/tracrRNA endonucleolytically cleaves linear or circular dsDNA target complementary to the spacer; Cas9 is inactive in the absence of the 2 guide RNAs (gRNA). Cas9 recognizes the protospacer adjacent motif (PAM) in the CRISPR repeat sequences to help distinguish self versus nonself, as targets within the bacterial CRISPR locus do not have PAMs. PAM recognition is also required for catalytic activity.</text>
</comment>
<evidence type="ECO:0000256" key="7">
    <source>
        <dbReference type="ARBA" id="ARBA00022884"/>
    </source>
</evidence>
<keyword evidence="10" id="KW-0464">Manganese</keyword>
<dbReference type="AlphaFoldDB" id="A0A518APU9"/>
<dbReference type="Pfam" id="PF18541">
    <property type="entry name" value="RuvC_III"/>
    <property type="match status" value="1"/>
</dbReference>
<evidence type="ECO:0000256" key="1">
    <source>
        <dbReference type="ARBA" id="ARBA00001946"/>
    </source>
</evidence>
<feature type="region of interest" description="Disordered" evidence="13">
    <location>
        <begin position="404"/>
        <end position="425"/>
    </location>
</feature>
<dbReference type="InterPro" id="IPR033114">
    <property type="entry name" value="HNH_CAS9"/>
</dbReference>
<evidence type="ECO:0000256" key="2">
    <source>
        <dbReference type="ARBA" id="ARBA00022722"/>
    </source>
</evidence>
<dbReference type="PROSITE" id="PS51749">
    <property type="entry name" value="HNH_CAS9"/>
    <property type="match status" value="1"/>
</dbReference>
<comment type="similarity">
    <text evidence="12">Belongs to the CRISPR-associated Cas9 family.</text>
</comment>
<dbReference type="GO" id="GO:0003723">
    <property type="term" value="F:RNA binding"/>
    <property type="evidence" value="ECO:0007669"/>
    <property type="project" value="UniProtKB-UniRule"/>
</dbReference>
<evidence type="ECO:0000313" key="16">
    <source>
        <dbReference type="Proteomes" id="UP000315750"/>
    </source>
</evidence>
<dbReference type="GO" id="GO:0004519">
    <property type="term" value="F:endonuclease activity"/>
    <property type="evidence" value="ECO:0007669"/>
    <property type="project" value="UniProtKB-UniRule"/>
</dbReference>
<evidence type="ECO:0000313" key="15">
    <source>
        <dbReference type="EMBL" id="QDU56741.1"/>
    </source>
</evidence>
<dbReference type="Pfam" id="PF18470">
    <property type="entry name" value="Cas9_a"/>
    <property type="match status" value="1"/>
</dbReference>
<evidence type="ECO:0000256" key="4">
    <source>
        <dbReference type="ARBA" id="ARBA00022759"/>
    </source>
</evidence>
<keyword evidence="16" id="KW-1185">Reference proteome</keyword>
<dbReference type="InterPro" id="IPR028629">
    <property type="entry name" value="Cas9"/>
</dbReference>
<sequence length="947" mass="107880">MDDLKLISDRRTAHVVPYTLRARALDGPLPLYALGRAFYHLAQRRGFLSNLKAGRGDEETGKVKQGISQLSKDMETSGARTLGEHFAGLDADEQRIRQRWTSRQMYQDEFEAIWRTQIKHHPHVLTQKLKEELSEAIFHQRPLKSQRHLIGKCDLEPRRRRAAIASLPYQQFRVLQRVNDLRVESELDLPRPLTHDEREQLLIRLTVEGDLSWNEVKKTLGLRTTKKQPVKYTFNFEGDGEKKLIGNRTAAKFSEALGQPWDDMDEPTRTRLVDSVLTFEDEQPLLHHLQQHWQFGEQQAVAVANLTLEAGYGNISRRAINKLRPLMEQGQAYSTARRQIYPESFEARPPEERLPPFSQVAPTVRNPTLARAMAELRKVVNALVAQYGKPRFIRIELARDLKRSRKDRQQFTDQRDRNTKSRDDARKRLLDRMGKAAGEQLNKPHNILKIRLAEECGWVCPFTGRGIEMETLVGDSPQFDIEHIIPYSKSLDNSYMNKTLCYHEENRHVKRNQTPYQAYHSTEQWEDIIARVKHFKGSAANAKLAKFLADKLPEMDEFAERQLSDTRYLSRAATDYLATLYGGRVDGDGKLRVQASPGRLTAILRRAWQLNRIGYGDPEDGDQKDRADHRHHAIDAFVVAVTTTATVHAANRAASRAESYYARDLLENIDLPWEGFDWKNLADAVDNIVVSSRVNRKLNGGLHKDTIYSKTYEVVDIKKPDTTKTVHHVRKPLEAMSLGEIEAIVDPAVRQAVLDKLERLGGDPKKAFADRNNHPYLTTKNKRLIPIHRARIQTSVTTIAIGRGSRQRRVAAGDNHHMEIAAVLDKQGTPKKWEGHIVSRFEAVRRHTAGEPVVRRDHGPGKKPVFSLANGEHVLLPGEGDTEPQILRVSVISGQQIEFVPHSDARPITIRKKIPGARIRASVDKLRQMGAMKIAISPLGKWTPAGD</sequence>
<comment type="subunit">
    <text evidence="11 12">Monomer. Binds crRNA and tracrRNA.</text>
</comment>
<feature type="domain" description="HNH Cas9-type" evidence="14">
    <location>
        <begin position="404"/>
        <end position="563"/>
    </location>
</feature>
<dbReference type="NCBIfam" id="TIGR01865">
    <property type="entry name" value="cas_Csn1"/>
    <property type="match status" value="1"/>
</dbReference>
<keyword evidence="6" id="KW-0460">Magnesium</keyword>
<accession>A0A518APU9</accession>
<comment type="domain">
    <text evidence="12">Has 2 endonuclease domains. The discontinuous RuvC-like domain cleaves the target DNA noncomplementary to crRNA while the HNH nuclease domain cleaves the target DNA complementary to crRNA.</text>
</comment>
<keyword evidence="5 12" id="KW-0378">Hydrolase</keyword>
<dbReference type="InterPro" id="IPR003615">
    <property type="entry name" value="HNH_nuc"/>
</dbReference>
<proteinExistence type="inferred from homology"/>
<evidence type="ECO:0000256" key="6">
    <source>
        <dbReference type="ARBA" id="ARBA00022842"/>
    </source>
</evidence>
<keyword evidence="9 12" id="KW-0238">DNA-binding</keyword>
<dbReference type="GO" id="GO:0051607">
    <property type="term" value="P:defense response to virus"/>
    <property type="evidence" value="ECO:0007669"/>
    <property type="project" value="UniProtKB-UniRule"/>
</dbReference>
<keyword evidence="7 12" id="KW-0694">RNA-binding</keyword>
<dbReference type="GO" id="GO:0043571">
    <property type="term" value="P:maintenance of CRISPR repeat elements"/>
    <property type="evidence" value="ECO:0007669"/>
    <property type="project" value="UniProtKB-UniRule"/>
</dbReference>
<dbReference type="HAMAP" id="MF_01480">
    <property type="entry name" value="Cas9"/>
    <property type="match status" value="1"/>
</dbReference>
<evidence type="ECO:0000259" key="14">
    <source>
        <dbReference type="PROSITE" id="PS51749"/>
    </source>
</evidence>
<evidence type="ECO:0000256" key="13">
    <source>
        <dbReference type="SAM" id="MobiDB-lite"/>
    </source>
</evidence>
<gene>
    <name evidence="12 15" type="primary">cas9</name>
    <name evidence="15" type="ORF">Pan181_29510</name>
</gene>
<dbReference type="KEGG" id="amuc:Pan181_29510"/>
<reference evidence="15 16" key="1">
    <citation type="submission" date="2019-02" db="EMBL/GenBank/DDBJ databases">
        <title>Deep-cultivation of Planctomycetes and their phenomic and genomic characterization uncovers novel biology.</title>
        <authorList>
            <person name="Wiegand S."/>
            <person name="Jogler M."/>
            <person name="Boedeker C."/>
            <person name="Pinto D."/>
            <person name="Vollmers J."/>
            <person name="Rivas-Marin E."/>
            <person name="Kohn T."/>
            <person name="Peeters S.H."/>
            <person name="Heuer A."/>
            <person name="Rast P."/>
            <person name="Oberbeckmann S."/>
            <person name="Bunk B."/>
            <person name="Jeske O."/>
            <person name="Meyerdierks A."/>
            <person name="Storesund J.E."/>
            <person name="Kallscheuer N."/>
            <person name="Luecker S."/>
            <person name="Lage O.M."/>
            <person name="Pohl T."/>
            <person name="Merkel B.J."/>
            <person name="Hornburger P."/>
            <person name="Mueller R.-W."/>
            <person name="Bruemmer F."/>
            <person name="Labrenz M."/>
            <person name="Spormann A.M."/>
            <person name="Op den Camp H."/>
            <person name="Overmann J."/>
            <person name="Amann R."/>
            <person name="Jetten M.S.M."/>
            <person name="Mascher T."/>
            <person name="Medema M.H."/>
            <person name="Devos D.P."/>
            <person name="Kaster A.-K."/>
            <person name="Ovreas L."/>
            <person name="Rohde M."/>
            <person name="Galperin M.Y."/>
            <person name="Jogler C."/>
        </authorList>
    </citation>
    <scope>NUCLEOTIDE SEQUENCE [LARGE SCALE GENOMIC DNA]</scope>
    <source>
        <strain evidence="15 16">Pan181</strain>
    </source>
</reference>